<dbReference type="Proteomes" id="UP000321051">
    <property type="component" value="Unassembled WGS sequence"/>
</dbReference>
<dbReference type="STRING" id="1371.GCA_900166605_02803"/>
<dbReference type="AlphaFoldDB" id="A0A510Y390"/>
<keyword evidence="3" id="KW-1185">Reference proteome</keyword>
<feature type="compositionally biased region" description="Low complexity" evidence="1">
    <location>
        <begin position="57"/>
        <end position="67"/>
    </location>
</feature>
<proteinExistence type="predicted"/>
<name>A0A510Y390_MARHA</name>
<evidence type="ECO:0000256" key="1">
    <source>
        <dbReference type="SAM" id="MobiDB-lite"/>
    </source>
</evidence>
<gene>
    <name evidence="2" type="ORF">MHA01_07030</name>
</gene>
<feature type="compositionally biased region" description="Basic residues" evidence="1">
    <location>
        <begin position="96"/>
        <end position="107"/>
    </location>
</feature>
<evidence type="ECO:0000313" key="3">
    <source>
        <dbReference type="Proteomes" id="UP000321051"/>
    </source>
</evidence>
<protein>
    <submittedName>
        <fullName evidence="2">Uncharacterized protein</fullName>
    </submittedName>
</protein>
<feature type="region of interest" description="Disordered" evidence="1">
    <location>
        <begin position="30"/>
        <end position="107"/>
    </location>
</feature>
<accession>A0A510Y390</accession>
<organism evidence="2 3">
    <name type="scientific">Marinococcus halophilus</name>
    <dbReference type="NCBI Taxonomy" id="1371"/>
    <lineage>
        <taxon>Bacteria</taxon>
        <taxon>Bacillati</taxon>
        <taxon>Bacillota</taxon>
        <taxon>Bacilli</taxon>
        <taxon>Bacillales</taxon>
        <taxon>Bacillaceae</taxon>
        <taxon>Marinococcus</taxon>
    </lineage>
</organism>
<comment type="caution">
    <text evidence="2">The sequence shown here is derived from an EMBL/GenBank/DDBJ whole genome shotgun (WGS) entry which is preliminary data.</text>
</comment>
<sequence length="107" mass="11617">MAKVPKKIKKKIYTLRYHIGEAVIHTGEKIQGAAYDPERPPADGAESEVQAPSGTDEAAASEESASSGTNAAWEQEKEYEEEKFEGTNAPAQKPAKTLKKLKKVSNT</sequence>
<dbReference type="EMBL" id="BJUN01000003">
    <property type="protein sequence ID" value="GEK57798.1"/>
    <property type="molecule type" value="Genomic_DNA"/>
</dbReference>
<reference evidence="2 3" key="1">
    <citation type="submission" date="2019-07" db="EMBL/GenBank/DDBJ databases">
        <title>Whole genome shotgun sequence of Marinococcus halophilus NBRC 102359.</title>
        <authorList>
            <person name="Hosoyama A."/>
            <person name="Uohara A."/>
            <person name="Ohji S."/>
            <person name="Ichikawa N."/>
        </authorList>
    </citation>
    <scope>NUCLEOTIDE SEQUENCE [LARGE SCALE GENOMIC DNA]</scope>
    <source>
        <strain evidence="2 3">NBRC 102359</strain>
    </source>
</reference>
<evidence type="ECO:0000313" key="2">
    <source>
        <dbReference type="EMBL" id="GEK57798.1"/>
    </source>
</evidence>